<dbReference type="Proteomes" id="UP001391051">
    <property type="component" value="Unassembled WGS sequence"/>
</dbReference>
<keyword evidence="7 12" id="KW-0067">ATP-binding</keyword>
<dbReference type="Gene3D" id="3.40.50.300">
    <property type="entry name" value="P-loop containing nucleotide triphosphate hydrolases"/>
    <property type="match status" value="1"/>
</dbReference>
<dbReference type="RefSeq" id="XP_066693060.1">
    <property type="nucleotide sequence ID" value="XM_066850822.1"/>
</dbReference>
<organism evidence="14 15">
    <name type="scientific">Apiospora aurea</name>
    <dbReference type="NCBI Taxonomy" id="335848"/>
    <lineage>
        <taxon>Eukaryota</taxon>
        <taxon>Fungi</taxon>
        <taxon>Dikarya</taxon>
        <taxon>Ascomycota</taxon>
        <taxon>Pezizomycotina</taxon>
        <taxon>Sordariomycetes</taxon>
        <taxon>Xylariomycetidae</taxon>
        <taxon>Amphisphaeriales</taxon>
        <taxon>Apiosporaceae</taxon>
        <taxon>Apiospora</taxon>
    </lineage>
</organism>
<reference evidence="14 15" key="1">
    <citation type="submission" date="2023-01" db="EMBL/GenBank/DDBJ databases">
        <title>Analysis of 21 Apiospora genomes using comparative genomics revels a genus with tremendous synthesis potential of carbohydrate active enzymes and secondary metabolites.</title>
        <authorList>
            <person name="Sorensen T."/>
        </authorList>
    </citation>
    <scope>NUCLEOTIDE SEQUENCE [LARGE SCALE GENOMIC DNA]</scope>
    <source>
        <strain evidence="14 15">CBS 24483</strain>
    </source>
</reference>
<evidence type="ECO:0000313" key="14">
    <source>
        <dbReference type="EMBL" id="KAK7937732.1"/>
    </source>
</evidence>
<dbReference type="SMART" id="SM00382">
    <property type="entry name" value="AAA"/>
    <property type="match status" value="1"/>
</dbReference>
<dbReference type="InterPro" id="IPR003593">
    <property type="entry name" value="AAA+_ATPase"/>
</dbReference>
<dbReference type="InterPro" id="IPR003960">
    <property type="entry name" value="ATPase_AAA_CS"/>
</dbReference>
<comment type="subcellular location">
    <subcellularLocation>
        <location evidence="1">Mitochondrion inner membrane</location>
        <topology evidence="1">Single-pass membrane protein</topology>
    </subcellularLocation>
</comment>
<evidence type="ECO:0000256" key="6">
    <source>
        <dbReference type="ARBA" id="ARBA00022801"/>
    </source>
</evidence>
<evidence type="ECO:0000259" key="13">
    <source>
        <dbReference type="SMART" id="SM00382"/>
    </source>
</evidence>
<dbReference type="EMBL" id="JAQQWE010000010">
    <property type="protein sequence ID" value="KAK7937732.1"/>
    <property type="molecule type" value="Genomic_DNA"/>
</dbReference>
<evidence type="ECO:0000256" key="12">
    <source>
        <dbReference type="RuleBase" id="RU003651"/>
    </source>
</evidence>
<feature type="domain" description="AAA+ ATPase" evidence="13">
    <location>
        <begin position="283"/>
        <end position="413"/>
    </location>
</feature>
<name>A0ABR1PTF9_9PEZI</name>
<dbReference type="InterPro" id="IPR027417">
    <property type="entry name" value="P-loop_NTPase"/>
</dbReference>
<evidence type="ECO:0000256" key="1">
    <source>
        <dbReference type="ARBA" id="ARBA00004434"/>
    </source>
</evidence>
<comment type="similarity">
    <text evidence="2">Belongs to the AAA ATPase family. BCS1 subfamily.</text>
</comment>
<dbReference type="Pfam" id="PF00004">
    <property type="entry name" value="AAA"/>
    <property type="match status" value="1"/>
</dbReference>
<evidence type="ECO:0000256" key="10">
    <source>
        <dbReference type="ARBA" id="ARBA00023136"/>
    </source>
</evidence>
<dbReference type="Pfam" id="PF08740">
    <property type="entry name" value="BCS1_N"/>
    <property type="match status" value="1"/>
</dbReference>
<evidence type="ECO:0000256" key="7">
    <source>
        <dbReference type="ARBA" id="ARBA00022840"/>
    </source>
</evidence>
<dbReference type="PANTHER" id="PTHR23070">
    <property type="entry name" value="BCS1 AAA-TYPE ATPASE"/>
    <property type="match status" value="1"/>
</dbReference>
<dbReference type="InterPro" id="IPR057495">
    <property type="entry name" value="AAA_lid_BCS1"/>
</dbReference>
<dbReference type="PROSITE" id="PS00674">
    <property type="entry name" value="AAA"/>
    <property type="match status" value="1"/>
</dbReference>
<keyword evidence="10" id="KW-0472">Membrane</keyword>
<dbReference type="GO" id="GO:0016787">
    <property type="term" value="F:hydrolase activity"/>
    <property type="evidence" value="ECO:0007669"/>
    <property type="project" value="UniProtKB-KW"/>
</dbReference>
<protein>
    <submittedName>
        <fullName evidence="14">P-loop containing nucleoside triphosphate hydrolase protein</fullName>
    </submittedName>
</protein>
<evidence type="ECO:0000256" key="4">
    <source>
        <dbReference type="ARBA" id="ARBA00022741"/>
    </source>
</evidence>
<keyword evidence="4 12" id="KW-0547">Nucleotide-binding</keyword>
<comment type="caution">
    <text evidence="14">The sequence shown here is derived from an EMBL/GenBank/DDBJ whole genome shotgun (WGS) entry which is preliminary data.</text>
</comment>
<keyword evidence="9" id="KW-0496">Mitochondrion</keyword>
<sequence length="503" mass="55616">MSTPVTTLSFAAYPPAIINGIRTKFGPFVAGFAESWLRTALGRHQHNPLAAMLLTSCLYILHNSGLSLLYKIPGTLARLVRLFVSSLARFCTPSIAVRQADVVASDIIKWTMTHIVLPRNPMALMAGSERPYYTLGSGKHPNRSLMSNSNDTKYYPDMQPVWFFRGWRPFAIHMSKPASGPGKEGAGGDVRLQITTVGFSCKPIKDFVEQCRAWVAASERNNGQIRIFMTSKYDRFGSAITMPIRPLETVYLDERMKQGLVHDMAKYLNPESEQYYINRGIPYRRGYLLHGPPGTGKTSLVNALAGHFNLPVYIVDLGSRSDDVGLQNIFKSIAPRSIVLLEDIDANKFALSRREEWQSGPRITLTGLLNVLDGVASPWGRIVIMTTNHAENLDAALKRPGRADMHLYIGHITQQCAKTMFLHQLGNPDGAIDQIGESVSNDTLGEMAEQFSQQIPEGCITPAKLGNFLLQHRNDPAGACSNIASWVTEQIQADNVEGAEVLE</sequence>
<comment type="catalytic activity">
    <reaction evidence="11">
        <text>ATP + H2O = ADP + phosphate + H(+)</text>
        <dbReference type="Rhea" id="RHEA:13065"/>
        <dbReference type="ChEBI" id="CHEBI:15377"/>
        <dbReference type="ChEBI" id="CHEBI:15378"/>
        <dbReference type="ChEBI" id="CHEBI:30616"/>
        <dbReference type="ChEBI" id="CHEBI:43474"/>
        <dbReference type="ChEBI" id="CHEBI:456216"/>
    </reaction>
    <physiologicalReaction direction="left-to-right" evidence="11">
        <dbReference type="Rhea" id="RHEA:13066"/>
    </physiologicalReaction>
</comment>
<keyword evidence="15" id="KW-1185">Reference proteome</keyword>
<keyword evidence="5" id="KW-0999">Mitochondrion inner membrane</keyword>
<accession>A0ABR1PTF9</accession>
<evidence type="ECO:0000256" key="11">
    <source>
        <dbReference type="ARBA" id="ARBA00048778"/>
    </source>
</evidence>
<evidence type="ECO:0000313" key="15">
    <source>
        <dbReference type="Proteomes" id="UP001391051"/>
    </source>
</evidence>
<dbReference type="InterPro" id="IPR050747">
    <property type="entry name" value="Mitochondrial_chaperone_BCS1"/>
</dbReference>
<proteinExistence type="inferred from homology"/>
<keyword evidence="6 14" id="KW-0378">Hydrolase</keyword>
<dbReference type="Pfam" id="PF25426">
    <property type="entry name" value="AAA_lid_BCS1"/>
    <property type="match status" value="1"/>
</dbReference>
<evidence type="ECO:0000256" key="9">
    <source>
        <dbReference type="ARBA" id="ARBA00023128"/>
    </source>
</evidence>
<dbReference type="GeneID" id="92083884"/>
<gene>
    <name evidence="14" type="ORF">PG986_014600</name>
</gene>
<evidence type="ECO:0000256" key="8">
    <source>
        <dbReference type="ARBA" id="ARBA00022989"/>
    </source>
</evidence>
<dbReference type="InterPro" id="IPR014851">
    <property type="entry name" value="BCS1_N"/>
</dbReference>
<dbReference type="InterPro" id="IPR003959">
    <property type="entry name" value="ATPase_AAA_core"/>
</dbReference>
<evidence type="ECO:0000256" key="3">
    <source>
        <dbReference type="ARBA" id="ARBA00022692"/>
    </source>
</evidence>
<evidence type="ECO:0000256" key="5">
    <source>
        <dbReference type="ARBA" id="ARBA00022792"/>
    </source>
</evidence>
<keyword evidence="8" id="KW-1133">Transmembrane helix</keyword>
<evidence type="ECO:0000256" key="2">
    <source>
        <dbReference type="ARBA" id="ARBA00007448"/>
    </source>
</evidence>
<keyword evidence="3" id="KW-0812">Transmembrane</keyword>
<dbReference type="SUPFAM" id="SSF52540">
    <property type="entry name" value="P-loop containing nucleoside triphosphate hydrolases"/>
    <property type="match status" value="1"/>
</dbReference>